<comment type="subcellular location">
    <subcellularLocation>
        <location evidence="1">Membrane</location>
        <topology evidence="1">Multi-pass membrane protein</topology>
    </subcellularLocation>
</comment>
<evidence type="ECO:0000256" key="4">
    <source>
        <dbReference type="ARBA" id="ARBA00023136"/>
    </source>
</evidence>
<keyword evidence="2" id="KW-0812">Transmembrane</keyword>
<keyword evidence="3" id="KW-1133">Transmembrane helix</keyword>
<reference evidence="6 7" key="1">
    <citation type="submission" date="2016-03" db="EMBL/GenBank/DDBJ databases">
        <title>Chemosynthetic sulphur-oxidizing symbionts of marine invertebrate animals are capable of nitrogen fixation.</title>
        <authorList>
            <person name="Petersen J.M."/>
            <person name="Kemper A."/>
            <person name="Gruber-Vodicka H."/>
            <person name="Cardini U."/>
            <person name="Geest Mvander."/>
            <person name="Kleiner M."/>
            <person name="Bulgheresi S."/>
            <person name="Fussmann M."/>
            <person name="Herbold C."/>
            <person name="Seah B.K.B."/>
            <person name="Antony C.Paul."/>
            <person name="Liu D."/>
            <person name="Belitz A."/>
            <person name="Weber M."/>
        </authorList>
    </citation>
    <scope>NUCLEOTIDE SEQUENCE [LARGE SCALE GENOMIC DNA]</scope>
    <source>
        <strain evidence="6">G_D</strain>
    </source>
</reference>
<evidence type="ECO:0000256" key="2">
    <source>
        <dbReference type="ARBA" id="ARBA00022692"/>
    </source>
</evidence>
<evidence type="ECO:0000256" key="3">
    <source>
        <dbReference type="ARBA" id="ARBA00022989"/>
    </source>
</evidence>
<dbReference type="Pfam" id="PF06271">
    <property type="entry name" value="RDD"/>
    <property type="match status" value="1"/>
</dbReference>
<feature type="domain" description="RDD" evidence="5">
    <location>
        <begin position="8"/>
        <end position="72"/>
    </location>
</feature>
<evidence type="ECO:0000256" key="1">
    <source>
        <dbReference type="ARBA" id="ARBA00004141"/>
    </source>
</evidence>
<dbReference type="InterPro" id="IPR010432">
    <property type="entry name" value="RDD"/>
</dbReference>
<evidence type="ECO:0000313" key="7">
    <source>
        <dbReference type="Proteomes" id="UP000094849"/>
    </source>
</evidence>
<evidence type="ECO:0000313" key="6">
    <source>
        <dbReference type="EMBL" id="ODB95869.1"/>
    </source>
</evidence>
<name>A0A1E2UMG4_9GAMM</name>
<protein>
    <recommendedName>
        <fullName evidence="5">RDD domain-containing protein</fullName>
    </recommendedName>
</protein>
<sequence length="108" mass="11961">MLIIDPLLVSFSGGTPGHHLRHIMVVKHSGHAKLGILQSLIQSLLKAITDWWSFVFVLMTKGHQALHDLLAGSVVVLNNRKDYLDTSSWRSVSRIATTITILHHSTSS</sequence>
<dbReference type="RefSeq" id="WP_069003402.1">
    <property type="nucleotide sequence ID" value="NZ_LVJW01000006.1"/>
</dbReference>
<evidence type="ECO:0000259" key="5">
    <source>
        <dbReference type="Pfam" id="PF06271"/>
    </source>
</evidence>
<dbReference type="Proteomes" id="UP000094849">
    <property type="component" value="Unassembled WGS sequence"/>
</dbReference>
<dbReference type="EMBL" id="LVJZ01000003">
    <property type="protein sequence ID" value="ODB95869.1"/>
    <property type="molecule type" value="Genomic_DNA"/>
</dbReference>
<keyword evidence="4" id="KW-0472">Membrane</keyword>
<proteinExistence type="predicted"/>
<comment type="caution">
    <text evidence="6">The sequence shown here is derived from an EMBL/GenBank/DDBJ whole genome shotgun (WGS) entry which is preliminary data.</text>
</comment>
<gene>
    <name evidence="6" type="ORF">A3196_03305</name>
</gene>
<dbReference type="GO" id="GO:0016020">
    <property type="term" value="C:membrane"/>
    <property type="evidence" value="ECO:0007669"/>
    <property type="project" value="UniProtKB-SubCell"/>
</dbReference>
<accession>A0A1E2UMG4</accession>
<dbReference type="AlphaFoldDB" id="A0A1E2UMG4"/>
<organism evidence="6 7">
    <name type="scientific">Candidatus Thiodiazotropha endoloripes</name>
    <dbReference type="NCBI Taxonomy" id="1818881"/>
    <lineage>
        <taxon>Bacteria</taxon>
        <taxon>Pseudomonadati</taxon>
        <taxon>Pseudomonadota</taxon>
        <taxon>Gammaproteobacteria</taxon>
        <taxon>Chromatiales</taxon>
        <taxon>Sedimenticolaceae</taxon>
        <taxon>Candidatus Thiodiazotropha</taxon>
    </lineage>
</organism>
<keyword evidence="7" id="KW-1185">Reference proteome</keyword>